<sequence>MKFSKSYTLQQMVDIIGGKTAQMKGSPDFEVTGLNEIHSVEPGDLTFVDHPKYYTKALESAATTVIINKDVDVPAGKALIITDDPFRDYVKLVKHFKPFIPSQSSISPSAEIGEGTIIEPLVFVGHNVRIGRNCIILANATIHADTVIGDNVIINSGTVIGGEAFYFKRRPEFYDKLEGCGRVIIEDNVEIGSCCTVDRGVSGDTTIGRGTKLDNHIQVGHDTIIGRNCLISSQVGIAGVVKVEDDVILWGQVGVQKDLVIGKGAVVLGQSGVAKSIEGGKTYFGSPVRDAVDKMKELALIKRLPEIFEKLK</sequence>
<reference evidence="8" key="1">
    <citation type="submission" date="2019-08" db="EMBL/GenBank/DDBJ databases">
        <authorList>
            <person name="Kucharzyk K."/>
            <person name="Murdoch R.W."/>
            <person name="Higgins S."/>
            <person name="Loffler F."/>
        </authorList>
    </citation>
    <scope>NUCLEOTIDE SEQUENCE</scope>
</reference>
<evidence type="ECO:0000259" key="7">
    <source>
        <dbReference type="Pfam" id="PF04613"/>
    </source>
</evidence>
<keyword evidence="4" id="KW-0677">Repeat</keyword>
<dbReference type="Gene3D" id="2.160.10.10">
    <property type="entry name" value="Hexapeptide repeat proteins"/>
    <property type="match status" value="1"/>
</dbReference>
<keyword evidence="1" id="KW-0444">Lipid biosynthesis</keyword>
<keyword evidence="5" id="KW-0443">Lipid metabolism</keyword>
<protein>
    <submittedName>
        <fullName evidence="8">UDP-3-O-acylglucosamine N-acyltransferase</fullName>
        <ecNumber evidence="8">2.3.1.-</ecNumber>
    </submittedName>
</protein>
<evidence type="ECO:0000256" key="5">
    <source>
        <dbReference type="ARBA" id="ARBA00023098"/>
    </source>
</evidence>
<evidence type="ECO:0000256" key="3">
    <source>
        <dbReference type="ARBA" id="ARBA00022679"/>
    </source>
</evidence>
<dbReference type="GO" id="GO:0016020">
    <property type="term" value="C:membrane"/>
    <property type="evidence" value="ECO:0007669"/>
    <property type="project" value="GOC"/>
</dbReference>
<dbReference type="EMBL" id="VSSQ01002022">
    <property type="protein sequence ID" value="MPM12788.1"/>
    <property type="molecule type" value="Genomic_DNA"/>
</dbReference>
<dbReference type="Pfam" id="PF00132">
    <property type="entry name" value="Hexapep"/>
    <property type="match status" value="2"/>
</dbReference>
<dbReference type="AlphaFoldDB" id="A0A644XAJ7"/>
<keyword evidence="6 8" id="KW-0012">Acyltransferase</keyword>
<dbReference type="PANTHER" id="PTHR43378">
    <property type="entry name" value="UDP-3-O-ACYLGLUCOSAMINE N-ACYLTRANSFERASE"/>
    <property type="match status" value="1"/>
</dbReference>
<dbReference type="GO" id="GO:0009245">
    <property type="term" value="P:lipid A biosynthetic process"/>
    <property type="evidence" value="ECO:0007669"/>
    <property type="project" value="UniProtKB-KW"/>
</dbReference>
<dbReference type="NCBIfam" id="NF002060">
    <property type="entry name" value="PRK00892.1"/>
    <property type="match status" value="1"/>
</dbReference>
<dbReference type="EC" id="2.3.1.-" evidence="8"/>
<comment type="caution">
    <text evidence="8">The sequence shown here is derived from an EMBL/GenBank/DDBJ whole genome shotgun (WGS) entry which is preliminary data.</text>
</comment>
<gene>
    <name evidence="8" type="primary">lpxD_20</name>
    <name evidence="8" type="ORF">SDC9_59142</name>
</gene>
<evidence type="ECO:0000313" key="8">
    <source>
        <dbReference type="EMBL" id="MPM12788.1"/>
    </source>
</evidence>
<dbReference type="CDD" id="cd03352">
    <property type="entry name" value="LbH_LpxD"/>
    <property type="match status" value="1"/>
</dbReference>
<evidence type="ECO:0000256" key="4">
    <source>
        <dbReference type="ARBA" id="ARBA00022737"/>
    </source>
</evidence>
<dbReference type="Pfam" id="PF04613">
    <property type="entry name" value="LpxD"/>
    <property type="match status" value="1"/>
</dbReference>
<dbReference type="GO" id="GO:0016410">
    <property type="term" value="F:N-acyltransferase activity"/>
    <property type="evidence" value="ECO:0007669"/>
    <property type="project" value="InterPro"/>
</dbReference>
<accession>A0A644XAJ7</accession>
<organism evidence="8">
    <name type="scientific">bioreactor metagenome</name>
    <dbReference type="NCBI Taxonomy" id="1076179"/>
    <lineage>
        <taxon>unclassified sequences</taxon>
        <taxon>metagenomes</taxon>
        <taxon>ecological metagenomes</taxon>
    </lineage>
</organism>
<proteinExistence type="predicted"/>
<evidence type="ECO:0000256" key="2">
    <source>
        <dbReference type="ARBA" id="ARBA00022556"/>
    </source>
</evidence>
<dbReference type="InterPro" id="IPR007691">
    <property type="entry name" value="LpxD"/>
</dbReference>
<feature type="domain" description="UDP-3-O-[3-hydroxymyristoyl] glucosamine N-acyltransferase non-repeat region" evidence="7">
    <location>
        <begin position="28"/>
        <end position="94"/>
    </location>
</feature>
<name>A0A644XAJ7_9ZZZZ</name>
<evidence type="ECO:0000256" key="6">
    <source>
        <dbReference type="ARBA" id="ARBA00023315"/>
    </source>
</evidence>
<dbReference type="PANTHER" id="PTHR43378:SF2">
    <property type="entry name" value="UDP-3-O-ACYLGLUCOSAMINE N-ACYLTRANSFERASE 1, MITOCHONDRIAL-RELATED"/>
    <property type="match status" value="1"/>
</dbReference>
<dbReference type="Gene3D" id="3.40.1390.10">
    <property type="entry name" value="MurE/MurF, N-terminal domain"/>
    <property type="match status" value="1"/>
</dbReference>
<keyword evidence="2" id="KW-0441">Lipid A biosynthesis</keyword>
<evidence type="ECO:0000256" key="1">
    <source>
        <dbReference type="ARBA" id="ARBA00022516"/>
    </source>
</evidence>
<keyword evidence="3 8" id="KW-0808">Transferase</keyword>
<dbReference type="InterPro" id="IPR001451">
    <property type="entry name" value="Hexapep"/>
</dbReference>
<dbReference type="InterPro" id="IPR020573">
    <property type="entry name" value="UDP_GlcNAc_AcTrfase_non-rep"/>
</dbReference>
<dbReference type="SUPFAM" id="SSF51161">
    <property type="entry name" value="Trimeric LpxA-like enzymes"/>
    <property type="match status" value="1"/>
</dbReference>
<dbReference type="InterPro" id="IPR011004">
    <property type="entry name" value="Trimer_LpxA-like_sf"/>
</dbReference>